<feature type="transmembrane region" description="Helical" evidence="1">
    <location>
        <begin position="93"/>
        <end position="116"/>
    </location>
</feature>
<comment type="caution">
    <text evidence="2">The sequence shown here is derived from an EMBL/GenBank/DDBJ whole genome shotgun (WGS) entry which is preliminary data.</text>
</comment>
<dbReference type="Proteomes" id="UP001281761">
    <property type="component" value="Unassembled WGS sequence"/>
</dbReference>
<keyword evidence="1" id="KW-1133">Transmembrane helix</keyword>
<evidence type="ECO:0008006" key="4">
    <source>
        <dbReference type="Google" id="ProtNLM"/>
    </source>
</evidence>
<keyword evidence="1" id="KW-0472">Membrane</keyword>
<keyword evidence="1" id="KW-0812">Transmembrane</keyword>
<organism evidence="2 3">
    <name type="scientific">Blattamonas nauphoetae</name>
    <dbReference type="NCBI Taxonomy" id="2049346"/>
    <lineage>
        <taxon>Eukaryota</taxon>
        <taxon>Metamonada</taxon>
        <taxon>Preaxostyla</taxon>
        <taxon>Oxymonadida</taxon>
        <taxon>Blattamonas</taxon>
    </lineage>
</organism>
<name>A0ABQ9XFT9_9EUKA</name>
<evidence type="ECO:0000313" key="2">
    <source>
        <dbReference type="EMBL" id="KAK2950178.1"/>
    </source>
</evidence>
<reference evidence="2 3" key="1">
    <citation type="journal article" date="2022" name="bioRxiv">
        <title>Genomics of Preaxostyla Flagellates Illuminates Evolutionary Transitions and the Path Towards Mitochondrial Loss.</title>
        <authorList>
            <person name="Novak L.V.F."/>
            <person name="Treitli S.C."/>
            <person name="Pyrih J."/>
            <person name="Halakuc P."/>
            <person name="Pipaliya S.V."/>
            <person name="Vacek V."/>
            <person name="Brzon O."/>
            <person name="Soukal P."/>
            <person name="Eme L."/>
            <person name="Dacks J.B."/>
            <person name="Karnkowska A."/>
            <person name="Elias M."/>
            <person name="Hampl V."/>
        </authorList>
    </citation>
    <scope>NUCLEOTIDE SEQUENCE [LARGE SCALE GENOMIC DNA]</scope>
    <source>
        <strain evidence="2">NAU3</strain>
        <tissue evidence="2">Gut</tissue>
    </source>
</reference>
<dbReference type="EMBL" id="JARBJD010000141">
    <property type="protein sequence ID" value="KAK2950178.1"/>
    <property type="molecule type" value="Genomic_DNA"/>
</dbReference>
<proteinExistence type="predicted"/>
<keyword evidence="3" id="KW-1185">Reference proteome</keyword>
<sequence length="123" mass="14177">MIFAIRSSQPQCHSSSHYHLNLLQAVSGVPERHIVTRLSFTISTFDHPQNTTRLSRRNWMLPAFPPFYSHPKSVYSVFCHFRQILIFPSAFSVFWSLSLFISFCVISSSSFCSLLFSSQQPKN</sequence>
<evidence type="ECO:0000256" key="1">
    <source>
        <dbReference type="SAM" id="Phobius"/>
    </source>
</evidence>
<accession>A0ABQ9XFT9</accession>
<protein>
    <recommendedName>
        <fullName evidence="4">Transmembrane protein</fullName>
    </recommendedName>
</protein>
<gene>
    <name evidence="2" type="ORF">BLNAU_14864</name>
</gene>
<evidence type="ECO:0000313" key="3">
    <source>
        <dbReference type="Proteomes" id="UP001281761"/>
    </source>
</evidence>